<sequence>MKAVVKTNRSRGIEIKDVELPTLKENDVLVQVLAASICGSDLHMHEGMNAYEWVSTPVTLGHEFAGVVVEVGHKNHAHLIGKDVVINPYIPCGHCENCLKGQTNLCDHGKGSMSKVPAESLRYGFRENGGMAEYASIDYRNVLPLPEEVTIEVAGMLEAIGIGVRAIERANILPGETAVVIGPGPIGLSMVASLSNYGFKQLIVTGLTKDKGRLALALELGATDIVYVDDENLLEAIAHKTNGNGVDHVFETSGFNGSLTDAVRICKKGGEVLLIGISPQESTIATSEIVRGEIDIKGIYGVTEQTMKRAIAMAASGKYPYEKLITHTYALEEAEAGFNAGIRKEAVKVILKPSGE</sequence>
<evidence type="ECO:0000313" key="6">
    <source>
        <dbReference type="Proteomes" id="UP000215137"/>
    </source>
</evidence>
<dbReference type="SUPFAM" id="SSF51735">
    <property type="entry name" value="NAD(P)-binding Rossmann-fold domains"/>
    <property type="match status" value="1"/>
</dbReference>
<dbReference type="Gene3D" id="3.90.180.10">
    <property type="entry name" value="Medium-chain alcohol dehydrogenases, catalytic domain"/>
    <property type="match status" value="1"/>
</dbReference>
<proteinExistence type="predicted"/>
<evidence type="ECO:0000256" key="1">
    <source>
        <dbReference type="ARBA" id="ARBA00022723"/>
    </source>
</evidence>
<dbReference type="InterPro" id="IPR050129">
    <property type="entry name" value="Zn_alcohol_dh"/>
</dbReference>
<keyword evidence="1" id="KW-0479">Metal-binding</keyword>
<evidence type="ECO:0000313" key="5">
    <source>
        <dbReference type="EMBL" id="ASV66865.1"/>
    </source>
</evidence>
<reference evidence="5 6" key="1">
    <citation type="submission" date="2017-08" db="EMBL/GenBank/DDBJ databases">
        <title>Complete Genome Sequence of Bacillus kochii Oregon-R-modENCODE STRAIN BDGP4, isolated from Drosophila melanogaster gut.</title>
        <authorList>
            <person name="Wan K.H."/>
            <person name="Yu C."/>
            <person name="Park S."/>
            <person name="Hammonds A.S."/>
            <person name="Booth B.W."/>
            <person name="Celniker S.E."/>
        </authorList>
    </citation>
    <scope>NUCLEOTIDE SEQUENCE [LARGE SCALE GENOMIC DNA]</scope>
    <source>
        <strain evidence="5 6">BDGP4</strain>
    </source>
</reference>
<dbReference type="OrthoDB" id="9770238at2"/>
<dbReference type="AlphaFoldDB" id="A0A248TF96"/>
<dbReference type="Pfam" id="PF08240">
    <property type="entry name" value="ADH_N"/>
    <property type="match status" value="1"/>
</dbReference>
<gene>
    <name evidence="5" type="ORF">CKF48_05730</name>
</gene>
<dbReference type="KEGG" id="bko:CKF48_05730"/>
<dbReference type="EMBL" id="CP022983">
    <property type="protein sequence ID" value="ASV66865.1"/>
    <property type="molecule type" value="Genomic_DNA"/>
</dbReference>
<dbReference type="SUPFAM" id="SSF50129">
    <property type="entry name" value="GroES-like"/>
    <property type="match status" value="1"/>
</dbReference>
<dbReference type="InterPro" id="IPR013154">
    <property type="entry name" value="ADH-like_N"/>
</dbReference>
<dbReference type="PANTHER" id="PTHR43401">
    <property type="entry name" value="L-THREONINE 3-DEHYDROGENASE"/>
    <property type="match status" value="1"/>
</dbReference>
<keyword evidence="2" id="KW-0862">Zinc</keyword>
<dbReference type="RefSeq" id="WP_095370440.1">
    <property type="nucleotide sequence ID" value="NZ_CP022983.1"/>
</dbReference>
<evidence type="ECO:0000256" key="2">
    <source>
        <dbReference type="ARBA" id="ARBA00022833"/>
    </source>
</evidence>
<evidence type="ECO:0000256" key="3">
    <source>
        <dbReference type="ARBA" id="ARBA00023002"/>
    </source>
</evidence>
<keyword evidence="6" id="KW-1185">Reference proteome</keyword>
<organism evidence="5 6">
    <name type="scientific">Cytobacillus kochii</name>
    <dbReference type="NCBI Taxonomy" id="859143"/>
    <lineage>
        <taxon>Bacteria</taxon>
        <taxon>Bacillati</taxon>
        <taxon>Bacillota</taxon>
        <taxon>Bacilli</taxon>
        <taxon>Bacillales</taxon>
        <taxon>Bacillaceae</taxon>
        <taxon>Cytobacillus</taxon>
    </lineage>
</organism>
<protein>
    <recommendedName>
        <fullName evidence="4">Enoyl reductase (ER) domain-containing protein</fullName>
    </recommendedName>
</protein>
<dbReference type="PANTHER" id="PTHR43401:SF2">
    <property type="entry name" value="L-THREONINE 3-DEHYDROGENASE"/>
    <property type="match status" value="1"/>
</dbReference>
<dbReference type="InterPro" id="IPR036291">
    <property type="entry name" value="NAD(P)-bd_dom_sf"/>
</dbReference>
<keyword evidence="3" id="KW-0560">Oxidoreductase</keyword>
<dbReference type="InterPro" id="IPR013149">
    <property type="entry name" value="ADH-like_C"/>
</dbReference>
<dbReference type="SMART" id="SM00829">
    <property type="entry name" value="PKS_ER"/>
    <property type="match status" value="1"/>
</dbReference>
<dbReference type="Gene3D" id="3.40.50.720">
    <property type="entry name" value="NAD(P)-binding Rossmann-like Domain"/>
    <property type="match status" value="1"/>
</dbReference>
<dbReference type="GO" id="GO:0016491">
    <property type="term" value="F:oxidoreductase activity"/>
    <property type="evidence" value="ECO:0007669"/>
    <property type="project" value="UniProtKB-KW"/>
</dbReference>
<dbReference type="GO" id="GO:0046872">
    <property type="term" value="F:metal ion binding"/>
    <property type="evidence" value="ECO:0007669"/>
    <property type="project" value="UniProtKB-KW"/>
</dbReference>
<name>A0A248TF96_9BACI</name>
<dbReference type="Pfam" id="PF00107">
    <property type="entry name" value="ADH_zinc_N"/>
    <property type="match status" value="1"/>
</dbReference>
<dbReference type="InterPro" id="IPR011032">
    <property type="entry name" value="GroES-like_sf"/>
</dbReference>
<feature type="domain" description="Enoyl reductase (ER)" evidence="4">
    <location>
        <begin position="8"/>
        <end position="351"/>
    </location>
</feature>
<evidence type="ECO:0000259" key="4">
    <source>
        <dbReference type="SMART" id="SM00829"/>
    </source>
</evidence>
<accession>A0A248TF96</accession>
<dbReference type="InterPro" id="IPR020843">
    <property type="entry name" value="ER"/>
</dbReference>
<dbReference type="Proteomes" id="UP000215137">
    <property type="component" value="Chromosome"/>
</dbReference>